<protein>
    <submittedName>
        <fullName evidence="1">Uncharacterized protein</fullName>
    </submittedName>
</protein>
<proteinExistence type="predicted"/>
<organism evidence="1">
    <name type="scientific">Veillonella atypica</name>
    <dbReference type="NCBI Taxonomy" id="39777"/>
    <lineage>
        <taxon>Bacteria</taxon>
        <taxon>Bacillati</taxon>
        <taxon>Bacillota</taxon>
        <taxon>Negativicutes</taxon>
        <taxon>Veillonellales</taxon>
        <taxon>Veillonellaceae</taxon>
        <taxon>Veillonella</taxon>
    </lineage>
</organism>
<gene>
    <name evidence="1" type="ORF">HMPREF3233_01202</name>
</gene>
<evidence type="ECO:0000313" key="1">
    <source>
        <dbReference type="EMBL" id="KXA63816.1"/>
    </source>
</evidence>
<evidence type="ECO:0000313" key="2">
    <source>
        <dbReference type="Proteomes" id="UP000070226"/>
    </source>
</evidence>
<dbReference type="PATRIC" id="fig|39777.7.peg.1168"/>
<comment type="caution">
    <text evidence="1">The sequence shown here is derived from an EMBL/GenBank/DDBJ whole genome shotgun (WGS) entry which is preliminary data.</text>
</comment>
<dbReference type="AlphaFoldDB" id="A0A133S480"/>
<name>A0A133S480_9FIRM</name>
<dbReference type="EMBL" id="LRQT01000048">
    <property type="protein sequence ID" value="KXA63816.1"/>
    <property type="molecule type" value="Genomic_DNA"/>
</dbReference>
<dbReference type="RefSeq" id="WP_060807639.1">
    <property type="nucleotide sequence ID" value="NZ_KQ958089.1"/>
</dbReference>
<dbReference type="Proteomes" id="UP000070226">
    <property type="component" value="Unassembled WGS sequence"/>
</dbReference>
<accession>A0A133S480</accession>
<sequence length="172" mass="20509">METIKELLDSDIYLDIIKELGVDNFYKDYQSVEIEELKNRLKQRQFLLKGFNCKVLSEKEMVQFYEQMIEEYRKDIILWSKKFLQYSDDTIEEYPDGEFPKGEEISEEDVLTTIEIGKYSKTSIALYIIEFDLLKNHQEIVADYYKRLGIPRAAKYAKNMIAFYKEVFTLGI</sequence>
<reference evidence="1 2" key="1">
    <citation type="submission" date="2016-01" db="EMBL/GenBank/DDBJ databases">
        <authorList>
            <person name="Oliw E.H."/>
        </authorList>
    </citation>
    <scope>NUCLEOTIDE SEQUENCE [LARGE SCALE GENOMIC DNA]</scope>
    <source>
        <strain evidence="1 2">CMW7756B</strain>
    </source>
</reference>